<dbReference type="InterPro" id="IPR010730">
    <property type="entry name" value="HET"/>
</dbReference>
<dbReference type="AlphaFoldDB" id="A0A5N6K7F0"/>
<dbReference type="Proteomes" id="UP000326757">
    <property type="component" value="Unassembled WGS sequence"/>
</dbReference>
<dbReference type="Pfam" id="PF06985">
    <property type="entry name" value="HET"/>
    <property type="match status" value="1"/>
</dbReference>
<proteinExistence type="predicted"/>
<dbReference type="PANTHER" id="PTHR33112:SF1">
    <property type="entry name" value="HETEROKARYON INCOMPATIBILITY DOMAIN-CONTAINING PROTEIN"/>
    <property type="match status" value="1"/>
</dbReference>
<comment type="caution">
    <text evidence="2">The sequence shown here is derived from an EMBL/GenBank/DDBJ whole genome shotgun (WGS) entry which is preliminary data.</text>
</comment>
<accession>A0A5N6K7F0</accession>
<dbReference type="PANTHER" id="PTHR33112">
    <property type="entry name" value="DOMAIN PROTEIN, PUTATIVE-RELATED"/>
    <property type="match status" value="1"/>
</dbReference>
<keyword evidence="3" id="KW-1185">Reference proteome</keyword>
<name>A0A5N6K7F0_MONLA</name>
<evidence type="ECO:0000313" key="3">
    <source>
        <dbReference type="Proteomes" id="UP000326757"/>
    </source>
</evidence>
<evidence type="ECO:0000313" key="2">
    <source>
        <dbReference type="EMBL" id="KAB8298705.1"/>
    </source>
</evidence>
<evidence type="ECO:0000259" key="1">
    <source>
        <dbReference type="Pfam" id="PF06985"/>
    </source>
</evidence>
<feature type="domain" description="Heterokaryon incompatibility" evidence="1">
    <location>
        <begin position="1"/>
        <end position="79"/>
    </location>
</feature>
<reference evidence="2 3" key="1">
    <citation type="submission" date="2019-06" db="EMBL/GenBank/DDBJ databases">
        <title>Genome Sequence of the Brown Rot Fungal Pathogen Monilinia laxa.</title>
        <authorList>
            <person name="De Miccolis Angelini R.M."/>
            <person name="Landi L."/>
            <person name="Abate D."/>
            <person name="Pollastro S."/>
            <person name="Romanazzi G."/>
            <person name="Faretra F."/>
        </authorList>
    </citation>
    <scope>NUCLEOTIDE SEQUENCE [LARGE SCALE GENOMIC DNA]</scope>
    <source>
        <strain evidence="2 3">Mlax316</strain>
    </source>
</reference>
<dbReference type="OrthoDB" id="3554642at2759"/>
<sequence>MHRIYNDAEVTLVAAVSSDAYSGLAALCLPSELITEYSRNGDAEKGTCEDMWDPNSGPQKSLHHIEESGWNTRGWTYQESYVSRRVIVFYQYGVYFECAKTADESIESTEGSEPLDSSDGWWSRQGIPNGPRTRFFSTYRNADMMSWVAHLISEYSQRSLKYQSDTINAFSAVLQDFDERQSIPFAEADDDMGTAYSFLTYNHERPWRISIVHKIPFYRGEIDTSEISSARLNSVGLFWHYGHCSGSGGSVRKPEFPSWSWAGWTGPIEWKLPQSWSSETIFHFSSRSRGIPGGN</sequence>
<protein>
    <recommendedName>
        <fullName evidence="1">Heterokaryon incompatibility domain-containing protein</fullName>
    </recommendedName>
</protein>
<dbReference type="EMBL" id="VIGI01000006">
    <property type="protein sequence ID" value="KAB8298705.1"/>
    <property type="molecule type" value="Genomic_DNA"/>
</dbReference>
<gene>
    <name evidence="2" type="ORF">EYC80_000880</name>
</gene>
<organism evidence="2 3">
    <name type="scientific">Monilinia laxa</name>
    <name type="common">Brown rot fungus</name>
    <name type="synonym">Sclerotinia laxa</name>
    <dbReference type="NCBI Taxonomy" id="61186"/>
    <lineage>
        <taxon>Eukaryota</taxon>
        <taxon>Fungi</taxon>
        <taxon>Dikarya</taxon>
        <taxon>Ascomycota</taxon>
        <taxon>Pezizomycotina</taxon>
        <taxon>Leotiomycetes</taxon>
        <taxon>Helotiales</taxon>
        <taxon>Sclerotiniaceae</taxon>
        <taxon>Monilinia</taxon>
    </lineage>
</organism>